<dbReference type="EMBL" id="VOSK01000192">
    <property type="protein sequence ID" value="MPR29032.1"/>
    <property type="molecule type" value="Genomic_DNA"/>
</dbReference>
<dbReference type="SUPFAM" id="SSF161098">
    <property type="entry name" value="MetI-like"/>
    <property type="match status" value="1"/>
</dbReference>
<dbReference type="CDD" id="cd06261">
    <property type="entry name" value="TM_PBP2"/>
    <property type="match status" value="1"/>
</dbReference>
<evidence type="ECO:0000256" key="7">
    <source>
        <dbReference type="ARBA" id="ARBA00022692"/>
    </source>
</evidence>
<comment type="caution">
    <text evidence="13">The sequence shown here is derived from an EMBL/GenBank/DDBJ whole genome shotgun (WGS) entry which is preliminary data.</text>
</comment>
<comment type="subcellular location">
    <subcellularLocation>
        <location evidence="2 11">Cell membrane</location>
        <topology evidence="2 11">Multi-pass membrane protein</topology>
    </subcellularLocation>
</comment>
<comment type="similarity">
    <text evidence="3">Belongs to the binding-protein-dependent transport system permease family. MalFG subfamily.</text>
</comment>
<dbReference type="AlphaFoldDB" id="A0A5N7MPT1"/>
<dbReference type="PROSITE" id="PS50928">
    <property type="entry name" value="ABC_TM1"/>
    <property type="match status" value="1"/>
</dbReference>
<sequence length="278" mass="30550">MFDLSSTLSKVVFGLLLALIGLFLFFPLYWLAISSVKSNAELYSIVPTPFPLAPTLTHFVTALTTGKLPMYLFNSLVASGASAALNTLLALYAGYSFAKYRFAGRQPVMLFMLSAQMFPFGLLLISIYPLMSEIGLLDTRTGLILSYIVFALPVSTYMLYSYFSQVPDELIEAARADGASDLRIFHTIVIPISIPPIVTVFLYSFMWSWNDLLYSMTLIVSDEKRTIGPGLLLTYLNEVNSDWGGAMAASLLASAPIVAAFLFLQRYFIQGVTAGAVK</sequence>
<keyword evidence="14" id="KW-1185">Reference proteome</keyword>
<dbReference type="Pfam" id="PF00528">
    <property type="entry name" value="BPD_transp_1"/>
    <property type="match status" value="1"/>
</dbReference>
<protein>
    <recommendedName>
        <fullName evidence="10">Maltose/maltodextrin transport system permease protein MalG</fullName>
    </recommendedName>
</protein>
<dbReference type="PANTHER" id="PTHR32243:SF50">
    <property type="entry name" value="MALTOSE_MALTODEXTRIN TRANSPORT SYSTEM PERMEASE PROTEIN MALG"/>
    <property type="match status" value="1"/>
</dbReference>
<evidence type="ECO:0000256" key="2">
    <source>
        <dbReference type="ARBA" id="ARBA00004651"/>
    </source>
</evidence>
<evidence type="ECO:0000256" key="1">
    <source>
        <dbReference type="ARBA" id="ARBA00002264"/>
    </source>
</evidence>
<reference evidence="13 14" key="1">
    <citation type="journal article" date="2019" name="Syst. Appl. Microbiol.">
        <title>Microvirga tunisiensis sp. nov., a root nodule symbiotic bacterium isolated from Lupinus micranthus and L. luteus grown in Northern Tunisia.</title>
        <authorList>
            <person name="Msaddak A."/>
            <person name="Rejili M."/>
            <person name="Duran D."/>
            <person name="Mars M."/>
            <person name="Palacios J.M."/>
            <person name="Ruiz-Argueso T."/>
            <person name="Rey L."/>
            <person name="Imperial J."/>
        </authorList>
    </citation>
    <scope>NUCLEOTIDE SEQUENCE [LARGE SCALE GENOMIC DNA]</scope>
    <source>
        <strain evidence="13 14">Lmie10</strain>
    </source>
</reference>
<keyword evidence="7 11" id="KW-0812">Transmembrane</keyword>
<feature type="domain" description="ABC transmembrane type-1" evidence="12">
    <location>
        <begin position="72"/>
        <end position="264"/>
    </location>
</feature>
<proteinExistence type="inferred from homology"/>
<dbReference type="InterPro" id="IPR000515">
    <property type="entry name" value="MetI-like"/>
</dbReference>
<keyword evidence="8 11" id="KW-1133">Transmembrane helix</keyword>
<evidence type="ECO:0000313" key="14">
    <source>
        <dbReference type="Proteomes" id="UP000403266"/>
    </source>
</evidence>
<evidence type="ECO:0000256" key="8">
    <source>
        <dbReference type="ARBA" id="ARBA00022989"/>
    </source>
</evidence>
<evidence type="ECO:0000256" key="4">
    <source>
        <dbReference type="ARBA" id="ARBA00022448"/>
    </source>
</evidence>
<dbReference type="RefSeq" id="WP_152715725.1">
    <property type="nucleotide sequence ID" value="NZ_VOSJ01000196.1"/>
</dbReference>
<evidence type="ECO:0000313" key="13">
    <source>
        <dbReference type="EMBL" id="MPR29032.1"/>
    </source>
</evidence>
<dbReference type="Gene3D" id="1.10.3720.10">
    <property type="entry name" value="MetI-like"/>
    <property type="match status" value="1"/>
</dbReference>
<gene>
    <name evidence="13" type="ORF">FS320_28905</name>
</gene>
<dbReference type="OrthoDB" id="9815445at2"/>
<accession>A0A5N7MPT1</accession>
<evidence type="ECO:0000256" key="3">
    <source>
        <dbReference type="ARBA" id="ARBA00009047"/>
    </source>
</evidence>
<name>A0A5N7MPT1_9HYPH</name>
<keyword evidence="5" id="KW-1003">Cell membrane</keyword>
<evidence type="ECO:0000256" key="11">
    <source>
        <dbReference type="RuleBase" id="RU363032"/>
    </source>
</evidence>
<feature type="transmembrane region" description="Helical" evidence="11">
    <location>
        <begin position="243"/>
        <end position="264"/>
    </location>
</feature>
<comment type="function">
    <text evidence="1">Part of the ABC transporter complex MalEFGK involved in maltose/maltodextrin import. Probably responsible for the translocation of the substrate across the membrane.</text>
</comment>
<evidence type="ECO:0000259" key="12">
    <source>
        <dbReference type="PROSITE" id="PS50928"/>
    </source>
</evidence>
<dbReference type="GO" id="GO:0005886">
    <property type="term" value="C:plasma membrane"/>
    <property type="evidence" value="ECO:0007669"/>
    <property type="project" value="UniProtKB-SubCell"/>
</dbReference>
<keyword evidence="6" id="KW-0762">Sugar transport</keyword>
<dbReference type="InterPro" id="IPR035906">
    <property type="entry name" value="MetI-like_sf"/>
</dbReference>
<feature type="transmembrane region" description="Helical" evidence="11">
    <location>
        <begin position="12"/>
        <end position="33"/>
    </location>
</feature>
<feature type="transmembrane region" description="Helical" evidence="11">
    <location>
        <begin position="184"/>
        <end position="206"/>
    </location>
</feature>
<dbReference type="PANTHER" id="PTHR32243">
    <property type="entry name" value="MALTOSE TRANSPORT SYSTEM PERMEASE-RELATED"/>
    <property type="match status" value="1"/>
</dbReference>
<feature type="transmembrane region" description="Helical" evidence="11">
    <location>
        <begin position="143"/>
        <end position="163"/>
    </location>
</feature>
<keyword evidence="9 11" id="KW-0472">Membrane</keyword>
<feature type="transmembrane region" description="Helical" evidence="11">
    <location>
        <begin position="71"/>
        <end position="95"/>
    </location>
</feature>
<evidence type="ECO:0000256" key="6">
    <source>
        <dbReference type="ARBA" id="ARBA00022597"/>
    </source>
</evidence>
<evidence type="ECO:0000256" key="5">
    <source>
        <dbReference type="ARBA" id="ARBA00022475"/>
    </source>
</evidence>
<evidence type="ECO:0000256" key="10">
    <source>
        <dbReference type="ARBA" id="ARBA00041109"/>
    </source>
</evidence>
<dbReference type="GO" id="GO:0055085">
    <property type="term" value="P:transmembrane transport"/>
    <property type="evidence" value="ECO:0007669"/>
    <property type="project" value="InterPro"/>
</dbReference>
<keyword evidence="4 11" id="KW-0813">Transport</keyword>
<dbReference type="Proteomes" id="UP000403266">
    <property type="component" value="Unassembled WGS sequence"/>
</dbReference>
<organism evidence="13 14">
    <name type="scientific">Microvirga tunisiensis</name>
    <dbReference type="NCBI Taxonomy" id="2108360"/>
    <lineage>
        <taxon>Bacteria</taxon>
        <taxon>Pseudomonadati</taxon>
        <taxon>Pseudomonadota</taxon>
        <taxon>Alphaproteobacteria</taxon>
        <taxon>Hyphomicrobiales</taxon>
        <taxon>Methylobacteriaceae</taxon>
        <taxon>Microvirga</taxon>
    </lineage>
</organism>
<evidence type="ECO:0000256" key="9">
    <source>
        <dbReference type="ARBA" id="ARBA00023136"/>
    </source>
</evidence>
<dbReference type="InterPro" id="IPR050901">
    <property type="entry name" value="BP-dep_ABC_trans_perm"/>
</dbReference>
<feature type="transmembrane region" description="Helical" evidence="11">
    <location>
        <begin position="107"/>
        <end position="131"/>
    </location>
</feature>